<dbReference type="Pfam" id="PF07969">
    <property type="entry name" value="Amidohydro_3"/>
    <property type="match status" value="2"/>
</dbReference>
<dbReference type="PANTHER" id="PTHR11647">
    <property type="entry name" value="HYDRANTOINASE/DIHYDROPYRIMIDINASE FAMILY MEMBER"/>
    <property type="match status" value="1"/>
</dbReference>
<dbReference type="InterPro" id="IPR032466">
    <property type="entry name" value="Metal_Hydrolase"/>
</dbReference>
<evidence type="ECO:0000259" key="1">
    <source>
        <dbReference type="Pfam" id="PF07969"/>
    </source>
</evidence>
<dbReference type="PANTHER" id="PTHR11647:SF1">
    <property type="entry name" value="COLLAPSIN RESPONSE MEDIATOR PROTEIN"/>
    <property type="match status" value="1"/>
</dbReference>
<dbReference type="GO" id="GO:0005829">
    <property type="term" value="C:cytosol"/>
    <property type="evidence" value="ECO:0007669"/>
    <property type="project" value="TreeGrafter"/>
</dbReference>
<feature type="domain" description="Amidohydrolase 3" evidence="1">
    <location>
        <begin position="412"/>
        <end position="498"/>
    </location>
</feature>
<dbReference type="RefSeq" id="WP_133867267.1">
    <property type="nucleotide sequence ID" value="NZ_SOAU01000001.1"/>
</dbReference>
<name>A0A4V3EIJ5_9ACTN</name>
<organism evidence="2 3">
    <name type="scientific">Ilumatobacter fluminis</name>
    <dbReference type="NCBI Taxonomy" id="467091"/>
    <lineage>
        <taxon>Bacteria</taxon>
        <taxon>Bacillati</taxon>
        <taxon>Actinomycetota</taxon>
        <taxon>Acidimicrobiia</taxon>
        <taxon>Acidimicrobiales</taxon>
        <taxon>Ilumatobacteraceae</taxon>
        <taxon>Ilumatobacter</taxon>
    </lineage>
</organism>
<feature type="domain" description="Amidohydrolase 3" evidence="1">
    <location>
        <begin position="44"/>
        <end position="227"/>
    </location>
</feature>
<dbReference type="SUPFAM" id="SSF51338">
    <property type="entry name" value="Composite domain of metallo-dependent hydrolases"/>
    <property type="match status" value="2"/>
</dbReference>
<dbReference type="InterPro" id="IPR050378">
    <property type="entry name" value="Metallo-dep_Hydrolases_sf"/>
</dbReference>
<evidence type="ECO:0000313" key="3">
    <source>
        <dbReference type="Proteomes" id="UP000294558"/>
    </source>
</evidence>
<dbReference type="AlphaFoldDB" id="A0A4V3EIJ5"/>
<protein>
    <submittedName>
        <fullName evidence="2">N-acyl-D-aspartate/D-glutamate deacylase</fullName>
    </submittedName>
</protein>
<dbReference type="InterPro" id="IPR013108">
    <property type="entry name" value="Amidohydro_3"/>
</dbReference>
<dbReference type="Proteomes" id="UP000294558">
    <property type="component" value="Unassembled WGS sequence"/>
</dbReference>
<dbReference type="InterPro" id="IPR011059">
    <property type="entry name" value="Metal-dep_hydrolase_composite"/>
</dbReference>
<dbReference type="SUPFAM" id="SSF51556">
    <property type="entry name" value="Metallo-dependent hydrolases"/>
    <property type="match status" value="1"/>
</dbReference>
<dbReference type="Gene3D" id="2.30.40.10">
    <property type="entry name" value="Urease, subunit C, domain 1"/>
    <property type="match status" value="1"/>
</dbReference>
<evidence type="ECO:0000313" key="2">
    <source>
        <dbReference type="EMBL" id="TDT14748.1"/>
    </source>
</evidence>
<comment type="caution">
    <text evidence="2">The sequence shown here is derived from an EMBL/GenBank/DDBJ whole genome shotgun (WGS) entry which is preliminary data.</text>
</comment>
<gene>
    <name evidence="2" type="ORF">BDK89_0304</name>
</gene>
<dbReference type="EMBL" id="SOAU01000001">
    <property type="protein sequence ID" value="TDT14748.1"/>
    <property type="molecule type" value="Genomic_DNA"/>
</dbReference>
<reference evidence="2 3" key="1">
    <citation type="submission" date="2019-03" db="EMBL/GenBank/DDBJ databases">
        <title>Sequencing the genomes of 1000 actinobacteria strains.</title>
        <authorList>
            <person name="Klenk H.-P."/>
        </authorList>
    </citation>
    <scope>NUCLEOTIDE SEQUENCE [LARGE SCALE GENOMIC DNA]</scope>
    <source>
        <strain evidence="2 3">DSM 18936</strain>
    </source>
</reference>
<accession>A0A4V3EIJ5</accession>
<sequence>MAHDLVIRNGTVYDGTGAAPVVADVGITGDTITAVGHIAEQGAREIDAAGKAVTPGFVDIHSHLDAQIGWDPLLTPSSNHGVTTALLGNCGVTFAPCEPNGREMLAHMMESVEDIPAKAILDGLPWTWESYGEYLDAIDELDPAINVMGLVGHCAVRPYVMGERGIDGDPSEADIAGIAEAAAKAVSEGAVGFSTSRILLHFMPDGRYVPGTTAPHDEMVAVAKALGENGLTQNVPNFTGDFAGEIDLIRKQADAAGGRVLFSTGVSENPESGKMMADIVSTLNDEGYDVTGLCIPRPSGLIMGLQNDMYFRGGPWKQLNAMSFEDRLAAIHDDAFVAELVEQAKQRPPKTPASLIFPLGEGVPRYVDGPEHSLGAMAEAAGEHPAETFLRIERETDGQALFTVRLFNRSVDAVESLITSEHVLPGLGDAGAHVGQVMDAGWTTFVLRYWVGERKAMSFAEAVRRMSSAPARVVGLTDRGTIAEGMRADVNVIDVDRLVESVPEFVRDFPDGGGRLFQGATGYDAVICNGIQIVDNDTHTGQRPGSVLRSAA</sequence>
<dbReference type="Gene3D" id="3.20.20.140">
    <property type="entry name" value="Metal-dependent hydrolases"/>
    <property type="match status" value="2"/>
</dbReference>
<keyword evidence="3" id="KW-1185">Reference proteome</keyword>
<proteinExistence type="predicted"/>
<dbReference type="OrthoDB" id="9766983at2"/>
<dbReference type="GO" id="GO:0016812">
    <property type="term" value="F:hydrolase activity, acting on carbon-nitrogen (but not peptide) bonds, in cyclic amides"/>
    <property type="evidence" value="ECO:0007669"/>
    <property type="project" value="TreeGrafter"/>
</dbReference>